<reference evidence="2 3" key="1">
    <citation type="submission" date="2021-06" db="EMBL/GenBank/DDBJ databases">
        <title>Caerostris darwini draft genome.</title>
        <authorList>
            <person name="Kono N."/>
            <person name="Arakawa K."/>
        </authorList>
    </citation>
    <scope>NUCLEOTIDE SEQUENCE [LARGE SCALE GENOMIC DNA]</scope>
</reference>
<evidence type="ECO:0000256" key="1">
    <source>
        <dbReference type="SAM" id="MobiDB-lite"/>
    </source>
</evidence>
<evidence type="ECO:0000313" key="2">
    <source>
        <dbReference type="EMBL" id="GIX96215.1"/>
    </source>
</evidence>
<evidence type="ECO:0000313" key="3">
    <source>
        <dbReference type="Proteomes" id="UP001054837"/>
    </source>
</evidence>
<comment type="caution">
    <text evidence="2">The sequence shown here is derived from an EMBL/GenBank/DDBJ whole genome shotgun (WGS) entry which is preliminary data.</text>
</comment>
<dbReference type="EMBL" id="BPLQ01002877">
    <property type="protein sequence ID" value="GIX96215.1"/>
    <property type="molecule type" value="Genomic_DNA"/>
</dbReference>
<keyword evidence="3" id="KW-1185">Reference proteome</keyword>
<sequence>MPENFLEDAQEKLKHLNNLETVARTNELTNVLWTYVQNEIGLIAGKTFEELKTEISTHTKEHDYLTYCMDRILKILEDESTLNEDDDEDMTEEDDEDMTEDESTLNENDDMSDHEASVALTDKT</sequence>
<name>A0AAV4PJV1_9ARAC</name>
<proteinExistence type="predicted"/>
<protein>
    <submittedName>
        <fullName evidence="2">Uncharacterized protein</fullName>
    </submittedName>
</protein>
<dbReference type="Proteomes" id="UP001054837">
    <property type="component" value="Unassembled WGS sequence"/>
</dbReference>
<dbReference type="AlphaFoldDB" id="A0AAV4PJV1"/>
<feature type="compositionally biased region" description="Acidic residues" evidence="1">
    <location>
        <begin position="78"/>
        <end position="110"/>
    </location>
</feature>
<feature type="compositionally biased region" description="Basic and acidic residues" evidence="1">
    <location>
        <begin position="111"/>
        <end position="124"/>
    </location>
</feature>
<accession>A0AAV4PJV1</accession>
<feature type="region of interest" description="Disordered" evidence="1">
    <location>
        <begin position="78"/>
        <end position="124"/>
    </location>
</feature>
<organism evidence="2 3">
    <name type="scientific">Caerostris darwini</name>
    <dbReference type="NCBI Taxonomy" id="1538125"/>
    <lineage>
        <taxon>Eukaryota</taxon>
        <taxon>Metazoa</taxon>
        <taxon>Ecdysozoa</taxon>
        <taxon>Arthropoda</taxon>
        <taxon>Chelicerata</taxon>
        <taxon>Arachnida</taxon>
        <taxon>Araneae</taxon>
        <taxon>Araneomorphae</taxon>
        <taxon>Entelegynae</taxon>
        <taxon>Araneoidea</taxon>
        <taxon>Araneidae</taxon>
        <taxon>Caerostris</taxon>
    </lineage>
</organism>
<gene>
    <name evidence="2" type="ORF">CDAR_70421</name>
</gene>